<protein>
    <submittedName>
        <fullName evidence="1">Uncharacterized protein</fullName>
    </submittedName>
</protein>
<organism evidence="1">
    <name type="scientific">viral metagenome</name>
    <dbReference type="NCBI Taxonomy" id="1070528"/>
    <lineage>
        <taxon>unclassified sequences</taxon>
        <taxon>metagenomes</taxon>
        <taxon>organismal metagenomes</taxon>
    </lineage>
</organism>
<sequence length="165" mass="19498">MDLLKKRQEKDQKNQLLVQQVLKDSQVNRYKFGSLNEMVTIRNLSLKKILNGKINSNEDKNQVLQILELLNEYFYVEELDQLDSGDYLRYFSFKTDNSKISFELKKGGYYVSHENGFIILKNLKYASETEKPTYWKISDQTPIFCLLTDQDKIILALMEKTSYQD</sequence>
<proteinExistence type="predicted"/>
<dbReference type="AlphaFoldDB" id="A0A6C0E6B3"/>
<evidence type="ECO:0000313" key="1">
    <source>
        <dbReference type="EMBL" id="QHT24604.1"/>
    </source>
</evidence>
<name>A0A6C0E6B3_9ZZZZ</name>
<accession>A0A6C0E6B3</accession>
<dbReference type="EMBL" id="MN739747">
    <property type="protein sequence ID" value="QHT24604.1"/>
    <property type="molecule type" value="Genomic_DNA"/>
</dbReference>
<reference evidence="1" key="1">
    <citation type="journal article" date="2020" name="Nature">
        <title>Giant virus diversity and host interactions through global metagenomics.</title>
        <authorList>
            <person name="Schulz F."/>
            <person name="Roux S."/>
            <person name="Paez-Espino D."/>
            <person name="Jungbluth S."/>
            <person name="Walsh D.A."/>
            <person name="Denef V.J."/>
            <person name="McMahon K.D."/>
            <person name="Konstantinidis K.T."/>
            <person name="Eloe-Fadrosh E.A."/>
            <person name="Kyrpides N.C."/>
            <person name="Woyke T."/>
        </authorList>
    </citation>
    <scope>NUCLEOTIDE SEQUENCE</scope>
    <source>
        <strain evidence="1">GVMAG-M-3300023179-150</strain>
    </source>
</reference>